<accession>A0A2I1HL13</accession>
<keyword evidence="1" id="KW-0812">Transmembrane</keyword>
<evidence type="ECO:0000256" key="1">
    <source>
        <dbReference type="SAM" id="Phobius"/>
    </source>
</evidence>
<organism evidence="2 3">
    <name type="scientific">Rhizophagus irregularis</name>
    <dbReference type="NCBI Taxonomy" id="588596"/>
    <lineage>
        <taxon>Eukaryota</taxon>
        <taxon>Fungi</taxon>
        <taxon>Fungi incertae sedis</taxon>
        <taxon>Mucoromycota</taxon>
        <taxon>Glomeromycotina</taxon>
        <taxon>Glomeromycetes</taxon>
        <taxon>Glomerales</taxon>
        <taxon>Glomeraceae</taxon>
        <taxon>Rhizophagus</taxon>
    </lineage>
</organism>
<keyword evidence="1" id="KW-0472">Membrane</keyword>
<dbReference type="Proteomes" id="UP000234323">
    <property type="component" value="Unassembled WGS sequence"/>
</dbReference>
<proteinExistence type="predicted"/>
<reference evidence="2 3" key="1">
    <citation type="submission" date="2015-10" db="EMBL/GenBank/DDBJ databases">
        <title>Genome analyses suggest a sexual origin of heterokaryosis in a supposedly ancient asexual fungus.</title>
        <authorList>
            <person name="Ropars J."/>
            <person name="Sedzielewska K."/>
            <person name="Noel J."/>
            <person name="Charron P."/>
            <person name="Farinelli L."/>
            <person name="Marton T."/>
            <person name="Kruger M."/>
            <person name="Pelin A."/>
            <person name="Brachmann A."/>
            <person name="Corradi N."/>
        </authorList>
    </citation>
    <scope>NUCLEOTIDE SEQUENCE [LARGE SCALE GENOMIC DNA]</scope>
    <source>
        <strain evidence="2 3">A4</strain>
    </source>
</reference>
<keyword evidence="1" id="KW-1133">Transmembrane helix</keyword>
<name>A0A2I1HL13_9GLOM</name>
<comment type="caution">
    <text evidence="2">The sequence shown here is derived from an EMBL/GenBank/DDBJ whole genome shotgun (WGS) entry which is preliminary data.</text>
</comment>
<keyword evidence="3" id="KW-1185">Reference proteome</keyword>
<sequence length="54" mass="6509">WKIILKYFLIFPRLPVGTVLVDFLYLLKQFLQDFLDFLVSGKRLFLIFTVKNNN</sequence>
<feature type="non-terminal residue" evidence="2">
    <location>
        <position position="1"/>
    </location>
</feature>
<dbReference type="AlphaFoldDB" id="A0A2I1HL13"/>
<evidence type="ECO:0000313" key="2">
    <source>
        <dbReference type="EMBL" id="PKY59574.1"/>
    </source>
</evidence>
<feature type="transmembrane region" description="Helical" evidence="1">
    <location>
        <begin position="7"/>
        <end position="27"/>
    </location>
</feature>
<gene>
    <name evidence="2" type="ORF">RhiirA4_550402</name>
</gene>
<evidence type="ECO:0000313" key="3">
    <source>
        <dbReference type="Proteomes" id="UP000234323"/>
    </source>
</evidence>
<protein>
    <submittedName>
        <fullName evidence="2">Uncharacterized protein</fullName>
    </submittedName>
</protein>
<dbReference type="EMBL" id="LLXI01003633">
    <property type="protein sequence ID" value="PKY59574.1"/>
    <property type="molecule type" value="Genomic_DNA"/>
</dbReference>